<evidence type="ECO:0000256" key="2">
    <source>
        <dbReference type="ARBA" id="ARBA00022670"/>
    </source>
</evidence>
<dbReference type="InterPro" id="IPR023346">
    <property type="entry name" value="Lysozyme-like_dom_sf"/>
</dbReference>
<dbReference type="Pfam" id="PF00877">
    <property type="entry name" value="NLPC_P60"/>
    <property type="match status" value="1"/>
</dbReference>
<evidence type="ECO:0000256" key="4">
    <source>
        <dbReference type="ARBA" id="ARBA00022807"/>
    </source>
</evidence>
<comment type="similarity">
    <text evidence="1">Belongs to the peptidase C40 family.</text>
</comment>
<keyword evidence="4" id="KW-0788">Thiol protease</keyword>
<comment type="caution">
    <text evidence="6">The sequence shown here is derived from an EMBL/GenBank/DDBJ whole genome shotgun (WGS) entry which is preliminary data.</text>
</comment>
<protein>
    <submittedName>
        <fullName evidence="6">Peptidase P60</fullName>
    </submittedName>
</protein>
<evidence type="ECO:0000256" key="3">
    <source>
        <dbReference type="ARBA" id="ARBA00022801"/>
    </source>
</evidence>
<dbReference type="Gene3D" id="3.90.1720.10">
    <property type="entry name" value="endopeptidase domain like (from Nostoc punctiforme)"/>
    <property type="match status" value="1"/>
</dbReference>
<dbReference type="PANTHER" id="PTHR47359">
    <property type="entry name" value="PEPTIDOGLYCAN DL-ENDOPEPTIDASE CWLO"/>
    <property type="match status" value="1"/>
</dbReference>
<sequence>MRSGAVGLTVGVGATVVVIGGAFILAASDNPILNDALSLSVPAEYQELIEEAGNTCPEVTPDLLAALLTQESGFNPKAQSPVGAQGIAQFMPSTWESSGIDGNGDGKRDVWDPEDAIPSSAKYLCAIAQDVKDVPGNKQNNMLAAYNAGTGAVLKYNGVPPYKETQNYVRSISALAGQSSKGGKPGTAVTAPQGATALKVAQKMLGTPYSWGGGNASGPSTGTCCSPNGSSGTNTRGFDCSGLTVYAYAKVGITLPRTAAAQYAASKRVQPGDARPGDLVFYGDSAASIHHVGIYVGGGWMLDAPKPGTKVRFSKLNSMSDQFGIARPVHDTSEEI</sequence>
<dbReference type="CDD" id="cd13399">
    <property type="entry name" value="Slt35-like"/>
    <property type="match status" value="1"/>
</dbReference>
<feature type="domain" description="NlpC/P60" evidence="5">
    <location>
        <begin position="191"/>
        <end position="335"/>
    </location>
</feature>
<dbReference type="SUPFAM" id="SSF53955">
    <property type="entry name" value="Lysozyme-like"/>
    <property type="match status" value="1"/>
</dbReference>
<dbReference type="InterPro" id="IPR051794">
    <property type="entry name" value="PG_Endopeptidase_C40"/>
</dbReference>
<dbReference type="EMBL" id="VAWE01000006">
    <property type="protein sequence ID" value="TLQ38626.1"/>
    <property type="molecule type" value="Genomic_DNA"/>
</dbReference>
<dbReference type="OrthoDB" id="9815778at2"/>
<keyword evidence="2" id="KW-0645">Protease</keyword>
<accession>A0A5R9DRU5</accession>
<proteinExistence type="inferred from homology"/>
<organism evidence="6 7">
    <name type="scientific">Streptomyces marianii</name>
    <dbReference type="NCBI Taxonomy" id="1817406"/>
    <lineage>
        <taxon>Bacteria</taxon>
        <taxon>Bacillati</taxon>
        <taxon>Actinomycetota</taxon>
        <taxon>Actinomycetes</taxon>
        <taxon>Kitasatosporales</taxon>
        <taxon>Streptomycetaceae</taxon>
        <taxon>Streptomyces</taxon>
    </lineage>
</organism>
<keyword evidence="3" id="KW-0378">Hydrolase</keyword>
<dbReference type="AlphaFoldDB" id="A0A5R9DRU5"/>
<name>A0A5R9DRU5_9ACTN</name>
<dbReference type="InterPro" id="IPR038765">
    <property type="entry name" value="Papain-like_cys_pep_sf"/>
</dbReference>
<evidence type="ECO:0000256" key="1">
    <source>
        <dbReference type="ARBA" id="ARBA00007074"/>
    </source>
</evidence>
<dbReference type="InterPro" id="IPR008258">
    <property type="entry name" value="Transglycosylase_SLT_dom_1"/>
</dbReference>
<evidence type="ECO:0000259" key="5">
    <source>
        <dbReference type="PROSITE" id="PS51935"/>
    </source>
</evidence>
<evidence type="ECO:0000313" key="6">
    <source>
        <dbReference type="EMBL" id="TLQ38626.1"/>
    </source>
</evidence>
<dbReference type="Gene3D" id="1.10.530.10">
    <property type="match status" value="1"/>
</dbReference>
<dbReference type="PANTHER" id="PTHR47359:SF3">
    <property type="entry name" value="NLP_P60 DOMAIN-CONTAINING PROTEIN-RELATED"/>
    <property type="match status" value="1"/>
</dbReference>
<dbReference type="GO" id="GO:0008234">
    <property type="term" value="F:cysteine-type peptidase activity"/>
    <property type="evidence" value="ECO:0007669"/>
    <property type="project" value="UniProtKB-KW"/>
</dbReference>
<dbReference type="PROSITE" id="PS51935">
    <property type="entry name" value="NLPC_P60"/>
    <property type="match status" value="1"/>
</dbReference>
<evidence type="ECO:0000313" key="7">
    <source>
        <dbReference type="Proteomes" id="UP000305921"/>
    </source>
</evidence>
<dbReference type="Proteomes" id="UP000305921">
    <property type="component" value="Unassembled WGS sequence"/>
</dbReference>
<dbReference type="Pfam" id="PF01464">
    <property type="entry name" value="SLT"/>
    <property type="match status" value="1"/>
</dbReference>
<keyword evidence="7" id="KW-1185">Reference proteome</keyword>
<dbReference type="SUPFAM" id="SSF54001">
    <property type="entry name" value="Cysteine proteinases"/>
    <property type="match status" value="1"/>
</dbReference>
<dbReference type="InterPro" id="IPR000064">
    <property type="entry name" value="NLP_P60_dom"/>
</dbReference>
<gene>
    <name evidence="6" type="ORF">FEF34_40835</name>
</gene>
<dbReference type="GO" id="GO:0006508">
    <property type="term" value="P:proteolysis"/>
    <property type="evidence" value="ECO:0007669"/>
    <property type="project" value="UniProtKB-KW"/>
</dbReference>
<reference evidence="6 7" key="1">
    <citation type="submission" date="2019-05" db="EMBL/GenBank/DDBJ databases">
        <title>Streptomyces marianii sp. nov., a novel marine actinomycete from southern coast of India.</title>
        <authorList>
            <person name="Iniyan A.M."/>
            <person name="Wink J."/>
            <person name="Ramprasad E."/>
            <person name="Ramana C.V."/>
            <person name="Bunk B."/>
            <person name="Sproer C."/>
            <person name="Joseph F.-J.R.S."/>
            <person name="Vincent S.G.P."/>
        </authorList>
    </citation>
    <scope>NUCLEOTIDE SEQUENCE [LARGE SCALE GENOMIC DNA]</scope>
    <source>
        <strain evidence="6 7">ICN19</strain>
    </source>
</reference>